<dbReference type="Proteomes" id="UP000663836">
    <property type="component" value="Unassembled WGS sequence"/>
</dbReference>
<name>A0A820MFR1_9BILA</name>
<accession>A0A820MFR1</accession>
<protein>
    <submittedName>
        <fullName evidence="1">Uncharacterized protein</fullName>
    </submittedName>
</protein>
<gene>
    <name evidence="1" type="ORF">JBS370_LOCUS42562</name>
</gene>
<evidence type="ECO:0000313" key="2">
    <source>
        <dbReference type="Proteomes" id="UP000663836"/>
    </source>
</evidence>
<organism evidence="1 2">
    <name type="scientific">Rotaria sordida</name>
    <dbReference type="NCBI Taxonomy" id="392033"/>
    <lineage>
        <taxon>Eukaryota</taxon>
        <taxon>Metazoa</taxon>
        <taxon>Spiralia</taxon>
        <taxon>Gnathifera</taxon>
        <taxon>Rotifera</taxon>
        <taxon>Eurotatoria</taxon>
        <taxon>Bdelloidea</taxon>
        <taxon>Philodinida</taxon>
        <taxon>Philodinidae</taxon>
        <taxon>Rotaria</taxon>
    </lineage>
</organism>
<sequence>QPEGALGRQSIIYEDQCEAIFWQQRAIIYQMGNY</sequence>
<reference evidence="1" key="1">
    <citation type="submission" date="2021-02" db="EMBL/GenBank/DDBJ databases">
        <authorList>
            <person name="Nowell W R."/>
        </authorList>
    </citation>
    <scope>NUCLEOTIDE SEQUENCE</scope>
</reference>
<proteinExistence type="predicted"/>
<dbReference type="EMBL" id="CAJOBD010057579">
    <property type="protein sequence ID" value="CAF4371924.1"/>
    <property type="molecule type" value="Genomic_DNA"/>
</dbReference>
<dbReference type="AlphaFoldDB" id="A0A820MFR1"/>
<evidence type="ECO:0000313" key="1">
    <source>
        <dbReference type="EMBL" id="CAF4371924.1"/>
    </source>
</evidence>
<comment type="caution">
    <text evidence="1">The sequence shown here is derived from an EMBL/GenBank/DDBJ whole genome shotgun (WGS) entry which is preliminary data.</text>
</comment>
<feature type="non-terminal residue" evidence="1">
    <location>
        <position position="1"/>
    </location>
</feature>